<evidence type="ECO:0000313" key="3">
    <source>
        <dbReference type="Proteomes" id="UP000680656"/>
    </source>
</evidence>
<dbReference type="AlphaFoldDB" id="A0A8E7AVQ4"/>
<keyword evidence="1" id="KW-0802">TPR repeat</keyword>
<dbReference type="InterPro" id="IPR019734">
    <property type="entry name" value="TPR_rpt"/>
</dbReference>
<name>A0A8E7AVQ4_9EURY</name>
<feature type="repeat" description="TPR" evidence="1">
    <location>
        <begin position="13"/>
        <end position="46"/>
    </location>
</feature>
<dbReference type="PROSITE" id="PS50005">
    <property type="entry name" value="TPR"/>
    <property type="match status" value="1"/>
</dbReference>
<gene>
    <name evidence="2" type="ORF">KHC33_12660</name>
</gene>
<dbReference type="EMBL" id="CP075546">
    <property type="protein sequence ID" value="QVV88175.1"/>
    <property type="molecule type" value="Genomic_DNA"/>
</dbReference>
<accession>A0A8E7AVQ4</accession>
<dbReference type="GeneID" id="65098050"/>
<evidence type="ECO:0008006" key="4">
    <source>
        <dbReference type="Google" id="ProtNLM"/>
    </source>
</evidence>
<evidence type="ECO:0000256" key="1">
    <source>
        <dbReference type="PROSITE-ProRule" id="PRU00339"/>
    </source>
</evidence>
<dbReference type="RefSeq" id="WP_214418992.1">
    <property type="nucleotide sequence ID" value="NZ_CP075546.1"/>
</dbReference>
<dbReference type="Proteomes" id="UP000680656">
    <property type="component" value="Chromosome"/>
</dbReference>
<keyword evidence="3" id="KW-1185">Reference proteome</keyword>
<organism evidence="2 3">
    <name type="scientific">Methanospirillum purgamenti</name>
    <dbReference type="NCBI Taxonomy" id="2834276"/>
    <lineage>
        <taxon>Archaea</taxon>
        <taxon>Methanobacteriati</taxon>
        <taxon>Methanobacteriota</taxon>
        <taxon>Stenosarchaea group</taxon>
        <taxon>Methanomicrobia</taxon>
        <taxon>Methanomicrobiales</taxon>
        <taxon>Methanospirillaceae</taxon>
        <taxon>Methanospirillum</taxon>
    </lineage>
</organism>
<proteinExistence type="predicted"/>
<protein>
    <recommendedName>
        <fullName evidence="4">Tetratricopeptide repeat protein</fullName>
    </recommendedName>
</protein>
<dbReference type="KEGG" id="mrtj:KHC33_12660"/>
<reference evidence="2 3" key="1">
    <citation type="submission" date="2021-05" db="EMBL/GenBank/DDBJ databases">
        <title>A novel Methanospirillum isolate from a pyrite-forming mixed culture.</title>
        <authorList>
            <person name="Bunk B."/>
            <person name="Sproer C."/>
            <person name="Spring S."/>
            <person name="Pester M."/>
        </authorList>
    </citation>
    <scope>NUCLEOTIDE SEQUENCE [LARGE SCALE GENOMIC DNA]</scope>
    <source>
        <strain evidence="2 3">J.3.6.1-F.2.7.3</strain>
    </source>
</reference>
<evidence type="ECO:0000313" key="2">
    <source>
        <dbReference type="EMBL" id="QVV88175.1"/>
    </source>
</evidence>
<sequence length="50" mass="5733">MCRGNNGVQNIQEETVTERGIQLAKDGKRDEAREIFRKAIDEIPFDAALW</sequence>